<accession>A0A9P7E2E8</accession>
<evidence type="ECO:0000259" key="2">
    <source>
        <dbReference type="Pfam" id="PF16114"/>
    </source>
</evidence>
<dbReference type="GeneID" id="64634891"/>
<protein>
    <recommendedName>
        <fullName evidence="2">ATP-citrate synthase citrate-binding domain-containing protein</fullName>
    </recommendedName>
</protein>
<reference evidence="3" key="1">
    <citation type="journal article" date="2020" name="New Phytol.">
        <title>Comparative genomics reveals dynamic genome evolution in host specialist ectomycorrhizal fungi.</title>
        <authorList>
            <person name="Lofgren L.A."/>
            <person name="Nguyen N.H."/>
            <person name="Vilgalys R."/>
            <person name="Ruytinx J."/>
            <person name="Liao H.L."/>
            <person name="Branco S."/>
            <person name="Kuo A."/>
            <person name="LaButti K."/>
            <person name="Lipzen A."/>
            <person name="Andreopoulos W."/>
            <person name="Pangilinan J."/>
            <person name="Riley R."/>
            <person name="Hundley H."/>
            <person name="Na H."/>
            <person name="Barry K."/>
            <person name="Grigoriev I.V."/>
            <person name="Stajich J.E."/>
            <person name="Kennedy P.G."/>
        </authorList>
    </citation>
    <scope>NUCLEOTIDE SEQUENCE</scope>
    <source>
        <strain evidence="3">MN1</strain>
    </source>
</reference>
<feature type="domain" description="ATP-citrate synthase citrate-binding" evidence="2">
    <location>
        <begin position="112"/>
        <end position="175"/>
    </location>
</feature>
<sequence length="252" mass="27031">MAVNSTPVNCEITDCVSDYISTNLQTILLREVPAYKKEILTDFSFILYLDMAAKLGQTAESICSPKWTVARDSTVYQTAPAATTTGSKINDDRAPSTHGLAHSVRQRSHNGRSASLKLTVLNPTSRVWAMVAGGGVSIVYSDAITAAGFTHELANDGECSGAPSEGQTFEYAKTIPVTFKGTIHTLTSCKSQLIAHNANIYVRRGGPNWQEGLNAMHLLGESLGIPIRVSGPGTHITETSSCPQFLRSCLLL</sequence>
<dbReference type="InterPro" id="IPR016102">
    <property type="entry name" value="Succinyl-CoA_synth-like"/>
</dbReference>
<comment type="caution">
    <text evidence="3">The sequence shown here is derived from an EMBL/GenBank/DDBJ whole genome shotgun (WGS) entry which is preliminary data.</text>
</comment>
<evidence type="ECO:0000313" key="3">
    <source>
        <dbReference type="EMBL" id="KAG1808986.1"/>
    </source>
</evidence>
<dbReference type="OrthoDB" id="2691072at2759"/>
<organism evidence="3 4">
    <name type="scientific">Suillus subaureus</name>
    <dbReference type="NCBI Taxonomy" id="48587"/>
    <lineage>
        <taxon>Eukaryota</taxon>
        <taxon>Fungi</taxon>
        <taxon>Dikarya</taxon>
        <taxon>Basidiomycota</taxon>
        <taxon>Agaricomycotina</taxon>
        <taxon>Agaricomycetes</taxon>
        <taxon>Agaricomycetidae</taxon>
        <taxon>Boletales</taxon>
        <taxon>Suillineae</taxon>
        <taxon>Suillaceae</taxon>
        <taxon>Suillus</taxon>
    </lineage>
</organism>
<dbReference type="AlphaFoldDB" id="A0A9P7E2E8"/>
<dbReference type="Gene3D" id="3.40.50.261">
    <property type="entry name" value="Succinyl-CoA synthetase domains"/>
    <property type="match status" value="2"/>
</dbReference>
<dbReference type="Pfam" id="PF16114">
    <property type="entry name" value="Citrate_bind"/>
    <property type="match status" value="2"/>
</dbReference>
<feature type="region of interest" description="Disordered" evidence="1">
    <location>
        <begin position="82"/>
        <end position="106"/>
    </location>
</feature>
<dbReference type="Proteomes" id="UP000807769">
    <property type="component" value="Unassembled WGS sequence"/>
</dbReference>
<proteinExistence type="predicted"/>
<evidence type="ECO:0000313" key="4">
    <source>
        <dbReference type="Proteomes" id="UP000807769"/>
    </source>
</evidence>
<dbReference type="EMBL" id="JABBWG010000036">
    <property type="protein sequence ID" value="KAG1808986.1"/>
    <property type="molecule type" value="Genomic_DNA"/>
</dbReference>
<dbReference type="RefSeq" id="XP_041188978.1">
    <property type="nucleotide sequence ID" value="XM_041340875.1"/>
</dbReference>
<keyword evidence="4" id="KW-1185">Reference proteome</keyword>
<gene>
    <name evidence="3" type="ORF">BJ212DRAFT_1484839</name>
</gene>
<dbReference type="InterPro" id="IPR032263">
    <property type="entry name" value="Citrate-bd"/>
</dbReference>
<dbReference type="SUPFAM" id="SSF52210">
    <property type="entry name" value="Succinyl-CoA synthetase domains"/>
    <property type="match status" value="1"/>
</dbReference>
<evidence type="ECO:0000256" key="1">
    <source>
        <dbReference type="SAM" id="MobiDB-lite"/>
    </source>
</evidence>
<feature type="domain" description="ATP-citrate synthase citrate-binding" evidence="2">
    <location>
        <begin position="177"/>
        <end position="239"/>
    </location>
</feature>
<name>A0A9P7E2E8_9AGAM</name>